<dbReference type="SUPFAM" id="SSF101936">
    <property type="entry name" value="DNA-binding pseudobarrel domain"/>
    <property type="match status" value="1"/>
</dbReference>
<dbReference type="AlphaFoldDB" id="A0ABD1LCR3"/>
<evidence type="ECO:0000256" key="2">
    <source>
        <dbReference type="ARBA" id="ARBA00023015"/>
    </source>
</evidence>
<evidence type="ECO:0000313" key="8">
    <source>
        <dbReference type="EMBL" id="KAL2321312.1"/>
    </source>
</evidence>
<dbReference type="CDD" id="cd10017">
    <property type="entry name" value="B3_DNA"/>
    <property type="match status" value="1"/>
</dbReference>
<accession>A0ABD1LCR3</accession>
<feature type="compositionally biased region" description="Basic and acidic residues" evidence="6">
    <location>
        <begin position="16"/>
        <end position="27"/>
    </location>
</feature>
<feature type="domain" description="TF-B3" evidence="7">
    <location>
        <begin position="104"/>
        <end position="171"/>
    </location>
</feature>
<comment type="caution">
    <text evidence="8">The sequence shown here is derived from an EMBL/GenBank/DDBJ whole genome shotgun (WGS) entry which is preliminary data.</text>
</comment>
<dbReference type="Proteomes" id="UP001603857">
    <property type="component" value="Unassembled WGS sequence"/>
</dbReference>
<evidence type="ECO:0000256" key="3">
    <source>
        <dbReference type="ARBA" id="ARBA00023125"/>
    </source>
</evidence>
<proteinExistence type="predicted"/>
<keyword evidence="4" id="KW-0804">Transcription</keyword>
<protein>
    <recommendedName>
        <fullName evidence="7">TF-B3 domain-containing protein</fullName>
    </recommendedName>
</protein>
<comment type="subcellular location">
    <subcellularLocation>
        <location evidence="1">Nucleus</location>
    </subcellularLocation>
</comment>
<dbReference type="InterPro" id="IPR015300">
    <property type="entry name" value="DNA-bd_pseudobarrel_sf"/>
</dbReference>
<keyword evidence="3" id="KW-0238">DNA-binding</keyword>
<keyword evidence="5" id="KW-0539">Nucleus</keyword>
<keyword evidence="2" id="KW-0805">Transcription regulation</keyword>
<evidence type="ECO:0000313" key="9">
    <source>
        <dbReference type="Proteomes" id="UP001603857"/>
    </source>
</evidence>
<dbReference type="PROSITE" id="PS50863">
    <property type="entry name" value="B3"/>
    <property type="match status" value="1"/>
</dbReference>
<evidence type="ECO:0000256" key="5">
    <source>
        <dbReference type="ARBA" id="ARBA00023242"/>
    </source>
</evidence>
<organism evidence="8 9">
    <name type="scientific">Flemingia macrophylla</name>
    <dbReference type="NCBI Taxonomy" id="520843"/>
    <lineage>
        <taxon>Eukaryota</taxon>
        <taxon>Viridiplantae</taxon>
        <taxon>Streptophyta</taxon>
        <taxon>Embryophyta</taxon>
        <taxon>Tracheophyta</taxon>
        <taxon>Spermatophyta</taxon>
        <taxon>Magnoliopsida</taxon>
        <taxon>eudicotyledons</taxon>
        <taxon>Gunneridae</taxon>
        <taxon>Pentapetalae</taxon>
        <taxon>rosids</taxon>
        <taxon>fabids</taxon>
        <taxon>Fabales</taxon>
        <taxon>Fabaceae</taxon>
        <taxon>Papilionoideae</taxon>
        <taxon>50 kb inversion clade</taxon>
        <taxon>NPAAA clade</taxon>
        <taxon>indigoferoid/millettioid clade</taxon>
        <taxon>Phaseoleae</taxon>
        <taxon>Flemingia</taxon>
    </lineage>
</organism>
<dbReference type="EMBL" id="JBGMDY010000010">
    <property type="protein sequence ID" value="KAL2321312.1"/>
    <property type="molecule type" value="Genomic_DNA"/>
</dbReference>
<dbReference type="InterPro" id="IPR003340">
    <property type="entry name" value="B3_DNA-bd"/>
</dbReference>
<evidence type="ECO:0000256" key="4">
    <source>
        <dbReference type="ARBA" id="ARBA00023163"/>
    </source>
</evidence>
<keyword evidence="9" id="KW-1185">Reference proteome</keyword>
<feature type="region of interest" description="Disordered" evidence="6">
    <location>
        <begin position="1"/>
        <end position="27"/>
    </location>
</feature>
<sequence length="172" mass="20334">MAEISKNKGKNIVVKGEGKTTANKETRDELEKERLRQILHMKDDEKKLDFILNSGQVKDCNLSLPYRTQLSSDRWNLFLRAGFEMNNLLGYLKDFENIRVAVVVNVYDKGGHEFEMMLKKWVIGNDYFFVLNRGWFNFCDQHLLKEDDVIAIRTFRHRISMKLSFLVTYKKC</sequence>
<evidence type="ECO:0000259" key="7">
    <source>
        <dbReference type="PROSITE" id="PS50863"/>
    </source>
</evidence>
<dbReference type="GO" id="GO:0003677">
    <property type="term" value="F:DNA binding"/>
    <property type="evidence" value="ECO:0007669"/>
    <property type="project" value="UniProtKB-KW"/>
</dbReference>
<dbReference type="GO" id="GO:0005634">
    <property type="term" value="C:nucleus"/>
    <property type="evidence" value="ECO:0007669"/>
    <property type="project" value="UniProtKB-SubCell"/>
</dbReference>
<evidence type="ECO:0000256" key="6">
    <source>
        <dbReference type="SAM" id="MobiDB-lite"/>
    </source>
</evidence>
<gene>
    <name evidence="8" type="ORF">Fmac_030281</name>
</gene>
<dbReference type="Gene3D" id="2.40.330.10">
    <property type="entry name" value="DNA-binding pseudobarrel domain"/>
    <property type="match status" value="1"/>
</dbReference>
<reference evidence="8 9" key="1">
    <citation type="submission" date="2024-08" db="EMBL/GenBank/DDBJ databases">
        <title>Insights into the chromosomal genome structure of Flemingia macrophylla.</title>
        <authorList>
            <person name="Ding Y."/>
            <person name="Zhao Y."/>
            <person name="Bi W."/>
            <person name="Wu M."/>
            <person name="Zhao G."/>
            <person name="Gong Y."/>
            <person name="Li W."/>
            <person name="Zhang P."/>
        </authorList>
    </citation>
    <scope>NUCLEOTIDE SEQUENCE [LARGE SCALE GENOMIC DNA]</scope>
    <source>
        <strain evidence="8">DYQJB</strain>
        <tissue evidence="8">Leaf</tissue>
    </source>
</reference>
<evidence type="ECO:0000256" key="1">
    <source>
        <dbReference type="ARBA" id="ARBA00004123"/>
    </source>
</evidence>
<name>A0ABD1LCR3_9FABA</name>